<sequence length="448" mass="48911">MEAAPPVSFRGGGMEDALDLRSFSIAIGEGTREASPIVEQSSEDDPRVFVHSLKLGLATFLVSTFYCLWPLRDGFAMNVVWGVLTVAVVFEPTVGAMIARGLDRILATITAAALGIGAHLVARLSWRTTEPILLGIFIFLIVFLATFARFLPGIKGRSYDHRMMLFNVTFCLTTLSGHPEDGVIRVALNRTATIVLGCCIAMSVFTLVFPLWSGKELHELIAADMDALGKSLLGFGIEHLDLFQEHKTFPTSTRAIETLVYFAGWEPGHQEFRFGHPWKKYVTIETLIRRCAYNTQVLAHFCNSKIAISADTRNGVEELCRTWSVECGKSLREVASALSNMTPPGALVNQHLGDARAASEDLQSILRSAPAEVPSHLISITEFAELISQAVKELTSPLPSQVPRALDDYLERTEKPSPTVISTCVPVATDGSPSNRSPRSPSSSGIKH</sequence>
<dbReference type="Proteomes" id="UP001057402">
    <property type="component" value="Chromosome 2"/>
</dbReference>
<proteinExistence type="predicted"/>
<comment type="caution">
    <text evidence="1">The sequence shown here is derived from an EMBL/GenBank/DDBJ whole genome shotgun (WGS) entry which is preliminary data.</text>
</comment>
<name>A0ACB9S4C6_9MYRT</name>
<accession>A0ACB9S4C6</accession>
<evidence type="ECO:0000313" key="2">
    <source>
        <dbReference type="Proteomes" id="UP001057402"/>
    </source>
</evidence>
<reference evidence="2" key="1">
    <citation type="journal article" date="2023" name="Front. Plant Sci.">
        <title>Chromosomal-level genome assembly of Melastoma candidum provides insights into trichome evolution.</title>
        <authorList>
            <person name="Zhong Y."/>
            <person name="Wu W."/>
            <person name="Sun C."/>
            <person name="Zou P."/>
            <person name="Liu Y."/>
            <person name="Dai S."/>
            <person name="Zhou R."/>
        </authorList>
    </citation>
    <scope>NUCLEOTIDE SEQUENCE [LARGE SCALE GENOMIC DNA]</scope>
</reference>
<evidence type="ECO:0000313" key="1">
    <source>
        <dbReference type="EMBL" id="KAI4386143.1"/>
    </source>
</evidence>
<dbReference type="EMBL" id="CM042881">
    <property type="protein sequence ID" value="KAI4386143.1"/>
    <property type="molecule type" value="Genomic_DNA"/>
</dbReference>
<keyword evidence="2" id="KW-1185">Reference proteome</keyword>
<protein>
    <submittedName>
        <fullName evidence="1">Uncharacterized protein</fullName>
    </submittedName>
</protein>
<organism evidence="1 2">
    <name type="scientific">Melastoma candidum</name>
    <dbReference type="NCBI Taxonomy" id="119954"/>
    <lineage>
        <taxon>Eukaryota</taxon>
        <taxon>Viridiplantae</taxon>
        <taxon>Streptophyta</taxon>
        <taxon>Embryophyta</taxon>
        <taxon>Tracheophyta</taxon>
        <taxon>Spermatophyta</taxon>
        <taxon>Magnoliopsida</taxon>
        <taxon>eudicotyledons</taxon>
        <taxon>Gunneridae</taxon>
        <taxon>Pentapetalae</taxon>
        <taxon>rosids</taxon>
        <taxon>malvids</taxon>
        <taxon>Myrtales</taxon>
        <taxon>Melastomataceae</taxon>
        <taxon>Melastomatoideae</taxon>
        <taxon>Melastomateae</taxon>
        <taxon>Melastoma</taxon>
    </lineage>
</organism>
<gene>
    <name evidence="1" type="ORF">MLD38_004103</name>
</gene>